<evidence type="ECO:0000256" key="7">
    <source>
        <dbReference type="PROSITE-ProRule" id="PRU00339"/>
    </source>
</evidence>
<accession>A0ABD0WWC7</accession>
<feature type="repeat" description="TPR" evidence="7">
    <location>
        <begin position="155"/>
        <end position="188"/>
    </location>
</feature>
<dbReference type="Gene3D" id="1.25.40.10">
    <property type="entry name" value="Tetratricopeptide repeat domain"/>
    <property type="match status" value="1"/>
</dbReference>
<gene>
    <name evidence="10" type="ORF">UPYG_G00145140</name>
</gene>
<dbReference type="InterPro" id="IPR019734">
    <property type="entry name" value="TPR_rpt"/>
</dbReference>
<name>A0ABD0WWC7_UMBPY</name>
<evidence type="ECO:0000313" key="10">
    <source>
        <dbReference type="EMBL" id="KAL0984678.1"/>
    </source>
</evidence>
<dbReference type="GO" id="GO:0072546">
    <property type="term" value="C:EMC complex"/>
    <property type="evidence" value="ECO:0007669"/>
    <property type="project" value="UniProtKB-UniRule"/>
</dbReference>
<evidence type="ECO:0000256" key="6">
    <source>
        <dbReference type="ARBA" id="ARBA00023136"/>
    </source>
</evidence>
<keyword evidence="5 8" id="KW-0256">Endoplasmic reticulum</keyword>
<sequence length="297" mass="34224">MASVSEMYDVTWEEMRDKLRKWREDNHRNSEQIVDVGEELINEHGSKLGDDIWIIYEQVMIAALDCSRDDLAWTCLQELKRQFPGSQRVKRLGGMRLEALEKYEEAAKQYDSILQDDPTNTAARKRKISILKAQGKNTEAIRELNEYLELFVGDQEAWHELSDLYINEHDYGKAAFCLEELMMSNPHNHLYCEQYAEVKYTQGGLDNLELSRKYFAQALKLNNRNMRALFGLYMSASHVAASPKVNAAMKKANVKYAAWAANQINRAYQLAGRGTKENKCSVKAVEEMLESMQITMS</sequence>
<dbReference type="InterPro" id="IPR039856">
    <property type="entry name" value="EMC2-like"/>
</dbReference>
<dbReference type="Proteomes" id="UP001557470">
    <property type="component" value="Unassembled WGS sequence"/>
</dbReference>
<dbReference type="Pfam" id="PF22890">
    <property type="entry name" value="TPR_EMC2"/>
    <property type="match status" value="1"/>
</dbReference>
<reference evidence="10 11" key="1">
    <citation type="submission" date="2024-06" db="EMBL/GenBank/DDBJ databases">
        <authorList>
            <person name="Pan Q."/>
            <person name="Wen M."/>
            <person name="Jouanno E."/>
            <person name="Zahm M."/>
            <person name="Klopp C."/>
            <person name="Cabau C."/>
            <person name="Louis A."/>
            <person name="Berthelot C."/>
            <person name="Parey E."/>
            <person name="Roest Crollius H."/>
            <person name="Montfort J."/>
            <person name="Robinson-Rechavi M."/>
            <person name="Bouchez O."/>
            <person name="Lampietro C."/>
            <person name="Lopez Roques C."/>
            <person name="Donnadieu C."/>
            <person name="Postlethwait J."/>
            <person name="Bobe J."/>
            <person name="Verreycken H."/>
            <person name="Guiguen Y."/>
        </authorList>
    </citation>
    <scope>NUCLEOTIDE SEQUENCE [LARGE SCALE GENOMIC DNA]</scope>
    <source>
        <strain evidence="10">Up_M1</strain>
        <tissue evidence="10">Testis</tissue>
    </source>
</reference>
<evidence type="ECO:0000256" key="5">
    <source>
        <dbReference type="ARBA" id="ARBA00022824"/>
    </source>
</evidence>
<comment type="subunit">
    <text evidence="8">Component of the ER membrane protein complex (EMC).</text>
</comment>
<dbReference type="PROSITE" id="PS50005">
    <property type="entry name" value="TPR"/>
    <property type="match status" value="1"/>
</dbReference>
<evidence type="ECO:0000256" key="3">
    <source>
        <dbReference type="ARBA" id="ARBA00022737"/>
    </source>
</evidence>
<keyword evidence="11" id="KW-1185">Reference proteome</keyword>
<evidence type="ECO:0000259" key="9">
    <source>
        <dbReference type="Pfam" id="PF22890"/>
    </source>
</evidence>
<comment type="subcellular location">
    <subcellularLocation>
        <location evidence="1 8">Endoplasmic reticulum membrane</location>
        <topology evidence="1 8">Peripheral membrane protein</topology>
        <orientation evidence="1 8">Cytoplasmic side</orientation>
    </subcellularLocation>
</comment>
<evidence type="ECO:0000256" key="4">
    <source>
        <dbReference type="ARBA" id="ARBA00022803"/>
    </source>
</evidence>
<keyword evidence="4 7" id="KW-0802">TPR repeat</keyword>
<keyword evidence="6 8" id="KW-0472">Membrane</keyword>
<keyword evidence="3" id="KW-0677">Repeat</keyword>
<dbReference type="InterPro" id="IPR011990">
    <property type="entry name" value="TPR-like_helical_dom_sf"/>
</dbReference>
<evidence type="ECO:0000256" key="1">
    <source>
        <dbReference type="ARBA" id="ARBA00004397"/>
    </source>
</evidence>
<evidence type="ECO:0000313" key="11">
    <source>
        <dbReference type="Proteomes" id="UP001557470"/>
    </source>
</evidence>
<feature type="domain" description="EMC2 TPR-like" evidence="9">
    <location>
        <begin position="90"/>
        <end position="199"/>
    </location>
</feature>
<dbReference type="PANTHER" id="PTHR12760">
    <property type="entry name" value="TETRATRICOPEPTIDE REPEAT PROTEIN"/>
    <property type="match status" value="1"/>
</dbReference>
<dbReference type="FunFam" id="1.25.40.10:FF:000074">
    <property type="entry name" value="ER membrane protein complex subunit 2"/>
    <property type="match status" value="1"/>
</dbReference>
<organism evidence="10 11">
    <name type="scientific">Umbra pygmaea</name>
    <name type="common">Eastern mudminnow</name>
    <dbReference type="NCBI Taxonomy" id="75934"/>
    <lineage>
        <taxon>Eukaryota</taxon>
        <taxon>Metazoa</taxon>
        <taxon>Chordata</taxon>
        <taxon>Craniata</taxon>
        <taxon>Vertebrata</taxon>
        <taxon>Euteleostomi</taxon>
        <taxon>Actinopterygii</taxon>
        <taxon>Neopterygii</taxon>
        <taxon>Teleostei</taxon>
        <taxon>Protacanthopterygii</taxon>
        <taxon>Esociformes</taxon>
        <taxon>Umbridae</taxon>
        <taxon>Umbra</taxon>
    </lineage>
</organism>
<dbReference type="AlphaFoldDB" id="A0ABD0WWC7"/>
<comment type="caution">
    <text evidence="10">The sequence shown here is derived from an EMBL/GenBank/DDBJ whole genome shotgun (WGS) entry which is preliminary data.</text>
</comment>
<comment type="function">
    <text evidence="8">Part of the endoplasmic reticulum membrane protein complex (EMC) that enables the energy-independent insertion into endoplasmic reticulum membranes of newly synthesized membrane proteins.</text>
</comment>
<protein>
    <recommendedName>
        <fullName evidence="8">ER membrane protein complex subunit 2</fullName>
    </recommendedName>
</protein>
<comment type="similarity">
    <text evidence="2 8">Belongs to the EMC2 family.</text>
</comment>
<evidence type="ECO:0000256" key="2">
    <source>
        <dbReference type="ARBA" id="ARBA00010361"/>
    </source>
</evidence>
<dbReference type="InterPro" id="IPR055217">
    <property type="entry name" value="TPR_EMC2"/>
</dbReference>
<evidence type="ECO:0000256" key="8">
    <source>
        <dbReference type="RuleBase" id="RU367091"/>
    </source>
</evidence>
<dbReference type="EMBL" id="JAGEUA010000004">
    <property type="protein sequence ID" value="KAL0984678.1"/>
    <property type="molecule type" value="Genomic_DNA"/>
</dbReference>
<dbReference type="SUPFAM" id="SSF48452">
    <property type="entry name" value="TPR-like"/>
    <property type="match status" value="1"/>
</dbReference>
<proteinExistence type="inferred from homology"/>